<proteinExistence type="inferred from homology"/>
<feature type="domain" description="Major facilitator superfamily (MFS) profile" evidence="9">
    <location>
        <begin position="11"/>
        <end position="508"/>
    </location>
</feature>
<evidence type="ECO:0000259" key="9">
    <source>
        <dbReference type="PROSITE" id="PS50850"/>
    </source>
</evidence>
<evidence type="ECO:0000256" key="5">
    <source>
        <dbReference type="ARBA" id="ARBA00022989"/>
    </source>
</evidence>
<dbReference type="InterPro" id="IPR005829">
    <property type="entry name" value="Sugar_transporter_CS"/>
</dbReference>
<evidence type="ECO:0000313" key="11">
    <source>
        <dbReference type="Proteomes" id="UP001467690"/>
    </source>
</evidence>
<keyword evidence="3" id="KW-0813">Transport</keyword>
<feature type="transmembrane region" description="Helical" evidence="8">
    <location>
        <begin position="417"/>
        <end position="440"/>
    </location>
</feature>
<evidence type="ECO:0000313" key="10">
    <source>
        <dbReference type="EMBL" id="MER2493773.1"/>
    </source>
</evidence>
<comment type="caution">
    <text evidence="10">The sequence shown here is derived from an EMBL/GenBank/DDBJ whole genome shotgun (WGS) entry which is preliminary data.</text>
</comment>
<feature type="transmembrane region" description="Helical" evidence="8">
    <location>
        <begin position="50"/>
        <end position="69"/>
    </location>
</feature>
<dbReference type="PANTHER" id="PTHR48020:SF12">
    <property type="entry name" value="PROTON MYO-INOSITOL COTRANSPORTER"/>
    <property type="match status" value="1"/>
</dbReference>
<comment type="subcellular location">
    <subcellularLocation>
        <location evidence="1">Membrane</location>
        <topology evidence="1">Multi-pass membrane protein</topology>
    </subcellularLocation>
</comment>
<sequence length="545" mass="58731">MNQTNRNALLYAFIVSIGGFIFGLDIMLISGTFQYTTVEFGLTAIEKGNIAAAPNYGALLALLVAGYFCDKLGRKKTLMIIAALYIISALGSAFAPSYFALFMARLVGGLAFTSLSLASMYIGEIAPAHMRGKLVGLNQLNIVFGILAATILNYFLVEWIAADLEWTAAIGLNEGNVWRWMLGVEILPAVIWFGLLMLIPESPRWLMLNHSAAKSRSVIEKLVPANRVEAEFAQITDSLKNTEHTLSYGEQLKVLFSKNMRMALMIGVFMAMIQALSGMNAVLAFMPMIFQQVGGGDSAFLQSIWVSLIGTFFTILALVLIDKLGRRKILLGGLVVCASSMAIVTYGFFNASYVIDADTLIALGSTIDSSALTSIVGVEYYSDISFKEAVVGSIGLNNFALIESELLLAATSMNSSLVLFGIIVFVCSYNFSLGPILWILFSEIFPTKVRAVAITSCALVATIFGGIIVPTLFPWQLENLGAAATFLAYASFCVVGLLVMAKITPETKGKTIEEIEELIGGDDKGEASDGFAPKEQGSKLNATNT</sequence>
<dbReference type="EMBL" id="JBELOE010000266">
    <property type="protein sequence ID" value="MER2493773.1"/>
    <property type="molecule type" value="Genomic_DNA"/>
</dbReference>
<feature type="transmembrane region" description="Helical" evidence="8">
    <location>
        <begin position="302"/>
        <end position="322"/>
    </location>
</feature>
<keyword evidence="5 8" id="KW-1133">Transmembrane helix</keyword>
<organism evidence="10 11">
    <name type="scientific">Catenovulum sediminis</name>
    <dbReference type="NCBI Taxonomy" id="1740262"/>
    <lineage>
        <taxon>Bacteria</taxon>
        <taxon>Pseudomonadati</taxon>
        <taxon>Pseudomonadota</taxon>
        <taxon>Gammaproteobacteria</taxon>
        <taxon>Alteromonadales</taxon>
        <taxon>Alteromonadaceae</taxon>
        <taxon>Catenovulum</taxon>
    </lineage>
</organism>
<keyword evidence="11" id="KW-1185">Reference proteome</keyword>
<feature type="transmembrane region" description="Helical" evidence="8">
    <location>
        <begin position="134"/>
        <end position="157"/>
    </location>
</feature>
<dbReference type="Gene3D" id="1.20.1250.20">
    <property type="entry name" value="MFS general substrate transporter like domains"/>
    <property type="match status" value="2"/>
</dbReference>
<evidence type="ECO:0000256" key="2">
    <source>
        <dbReference type="ARBA" id="ARBA00010992"/>
    </source>
</evidence>
<evidence type="ECO:0000256" key="7">
    <source>
        <dbReference type="SAM" id="MobiDB-lite"/>
    </source>
</evidence>
<dbReference type="RefSeq" id="WP_350402820.1">
    <property type="nucleotide sequence ID" value="NZ_JBELOE010000266.1"/>
</dbReference>
<feature type="transmembrane region" description="Helical" evidence="8">
    <location>
        <begin position="9"/>
        <end position="30"/>
    </location>
</feature>
<dbReference type="PRINTS" id="PR00171">
    <property type="entry name" value="SUGRTRNSPORT"/>
</dbReference>
<feature type="transmembrane region" description="Helical" evidence="8">
    <location>
        <begin position="452"/>
        <end position="473"/>
    </location>
</feature>
<evidence type="ECO:0000256" key="1">
    <source>
        <dbReference type="ARBA" id="ARBA00004141"/>
    </source>
</evidence>
<dbReference type="InterPro" id="IPR020846">
    <property type="entry name" value="MFS_dom"/>
</dbReference>
<gene>
    <name evidence="10" type="ORF">ABS311_18005</name>
</gene>
<keyword evidence="6 8" id="KW-0472">Membrane</keyword>
<accession>A0ABV1RLE8</accession>
<feature type="region of interest" description="Disordered" evidence="7">
    <location>
        <begin position="519"/>
        <end position="545"/>
    </location>
</feature>
<feature type="transmembrane region" description="Helical" evidence="8">
    <location>
        <begin position="479"/>
        <end position="501"/>
    </location>
</feature>
<dbReference type="Pfam" id="PF00083">
    <property type="entry name" value="Sugar_tr"/>
    <property type="match status" value="2"/>
</dbReference>
<keyword evidence="4 8" id="KW-0812">Transmembrane</keyword>
<dbReference type="SUPFAM" id="SSF103473">
    <property type="entry name" value="MFS general substrate transporter"/>
    <property type="match status" value="1"/>
</dbReference>
<dbReference type="PANTHER" id="PTHR48020">
    <property type="entry name" value="PROTON MYO-INOSITOL COTRANSPORTER"/>
    <property type="match status" value="1"/>
</dbReference>
<dbReference type="InterPro" id="IPR050814">
    <property type="entry name" value="Myo-inositol_Transporter"/>
</dbReference>
<dbReference type="InterPro" id="IPR036259">
    <property type="entry name" value="MFS_trans_sf"/>
</dbReference>
<protein>
    <submittedName>
        <fullName evidence="10">Sugar porter family MFS transporter</fullName>
    </submittedName>
</protein>
<evidence type="ECO:0000256" key="3">
    <source>
        <dbReference type="ARBA" id="ARBA00022448"/>
    </source>
</evidence>
<name>A0ABV1RLE8_9ALTE</name>
<dbReference type="PROSITE" id="PS00216">
    <property type="entry name" value="SUGAR_TRANSPORT_1"/>
    <property type="match status" value="1"/>
</dbReference>
<feature type="transmembrane region" description="Helical" evidence="8">
    <location>
        <begin position="78"/>
        <end position="96"/>
    </location>
</feature>
<feature type="transmembrane region" description="Helical" evidence="8">
    <location>
        <begin position="102"/>
        <end position="122"/>
    </location>
</feature>
<evidence type="ECO:0000256" key="6">
    <source>
        <dbReference type="ARBA" id="ARBA00023136"/>
    </source>
</evidence>
<evidence type="ECO:0000256" key="8">
    <source>
        <dbReference type="SAM" id="Phobius"/>
    </source>
</evidence>
<feature type="transmembrane region" description="Helical" evidence="8">
    <location>
        <begin position="263"/>
        <end position="290"/>
    </location>
</feature>
<reference evidence="10 11" key="1">
    <citation type="submission" date="2024-06" db="EMBL/GenBank/DDBJ databases">
        <authorList>
            <person name="Chen R.Y."/>
        </authorList>
    </citation>
    <scope>NUCLEOTIDE SEQUENCE [LARGE SCALE GENOMIC DNA]</scope>
    <source>
        <strain evidence="10 11">D2</strain>
    </source>
</reference>
<feature type="transmembrane region" description="Helical" evidence="8">
    <location>
        <begin position="177"/>
        <end position="199"/>
    </location>
</feature>
<dbReference type="Proteomes" id="UP001467690">
    <property type="component" value="Unassembled WGS sequence"/>
</dbReference>
<dbReference type="InterPro" id="IPR003663">
    <property type="entry name" value="Sugar/inositol_transpt"/>
</dbReference>
<comment type="similarity">
    <text evidence="2">Belongs to the major facilitator superfamily. Sugar transporter (TC 2.A.1.1) family.</text>
</comment>
<feature type="transmembrane region" description="Helical" evidence="8">
    <location>
        <begin position="329"/>
        <end position="349"/>
    </location>
</feature>
<dbReference type="InterPro" id="IPR005828">
    <property type="entry name" value="MFS_sugar_transport-like"/>
</dbReference>
<dbReference type="PROSITE" id="PS50850">
    <property type="entry name" value="MFS"/>
    <property type="match status" value="1"/>
</dbReference>
<evidence type="ECO:0000256" key="4">
    <source>
        <dbReference type="ARBA" id="ARBA00022692"/>
    </source>
</evidence>